<keyword evidence="4" id="KW-1133">Transmembrane helix</keyword>
<dbReference type="PANTHER" id="PTHR43791">
    <property type="entry name" value="PERMEASE-RELATED"/>
    <property type="match status" value="1"/>
</dbReference>
<evidence type="ECO:0000256" key="1">
    <source>
        <dbReference type="ARBA" id="ARBA00004141"/>
    </source>
</evidence>
<organism evidence="7 8">
    <name type="scientific">Karstenula rhodostoma CBS 690.94</name>
    <dbReference type="NCBI Taxonomy" id="1392251"/>
    <lineage>
        <taxon>Eukaryota</taxon>
        <taxon>Fungi</taxon>
        <taxon>Dikarya</taxon>
        <taxon>Ascomycota</taxon>
        <taxon>Pezizomycotina</taxon>
        <taxon>Dothideomycetes</taxon>
        <taxon>Pleosporomycetidae</taxon>
        <taxon>Pleosporales</taxon>
        <taxon>Massarineae</taxon>
        <taxon>Didymosphaeriaceae</taxon>
        <taxon>Karstenula</taxon>
    </lineage>
</organism>
<keyword evidence="2" id="KW-0813">Transport</keyword>
<protein>
    <recommendedName>
        <fullName evidence="9">MFS general substrate transporter</fullName>
    </recommendedName>
</protein>
<proteinExistence type="predicted"/>
<dbReference type="OrthoDB" id="2985014at2759"/>
<evidence type="ECO:0000256" key="6">
    <source>
        <dbReference type="SAM" id="MobiDB-lite"/>
    </source>
</evidence>
<feature type="region of interest" description="Disordered" evidence="6">
    <location>
        <begin position="20"/>
        <end position="53"/>
    </location>
</feature>
<accession>A0A9P4PU86</accession>
<reference evidence="7" key="1">
    <citation type="journal article" date="2020" name="Stud. Mycol.">
        <title>101 Dothideomycetes genomes: a test case for predicting lifestyles and emergence of pathogens.</title>
        <authorList>
            <person name="Haridas S."/>
            <person name="Albert R."/>
            <person name="Binder M."/>
            <person name="Bloem J."/>
            <person name="Labutti K."/>
            <person name="Salamov A."/>
            <person name="Andreopoulos B."/>
            <person name="Baker S."/>
            <person name="Barry K."/>
            <person name="Bills G."/>
            <person name="Bluhm B."/>
            <person name="Cannon C."/>
            <person name="Castanera R."/>
            <person name="Culley D."/>
            <person name="Daum C."/>
            <person name="Ezra D."/>
            <person name="Gonzalez J."/>
            <person name="Henrissat B."/>
            <person name="Kuo A."/>
            <person name="Liang C."/>
            <person name="Lipzen A."/>
            <person name="Lutzoni F."/>
            <person name="Magnuson J."/>
            <person name="Mondo S."/>
            <person name="Nolan M."/>
            <person name="Ohm R."/>
            <person name="Pangilinan J."/>
            <person name="Park H.-J."/>
            <person name="Ramirez L."/>
            <person name="Alfaro M."/>
            <person name="Sun H."/>
            <person name="Tritt A."/>
            <person name="Yoshinaga Y."/>
            <person name="Zwiers L.-H."/>
            <person name="Turgeon B."/>
            <person name="Goodwin S."/>
            <person name="Spatafora J."/>
            <person name="Crous P."/>
            <person name="Grigoriev I."/>
        </authorList>
    </citation>
    <scope>NUCLEOTIDE SEQUENCE</scope>
    <source>
        <strain evidence="7">CBS 690.94</strain>
    </source>
</reference>
<evidence type="ECO:0000256" key="4">
    <source>
        <dbReference type="ARBA" id="ARBA00022989"/>
    </source>
</evidence>
<keyword evidence="8" id="KW-1185">Reference proteome</keyword>
<evidence type="ECO:0000256" key="5">
    <source>
        <dbReference type="ARBA" id="ARBA00023136"/>
    </source>
</evidence>
<dbReference type="GO" id="GO:0022857">
    <property type="term" value="F:transmembrane transporter activity"/>
    <property type="evidence" value="ECO:0007669"/>
    <property type="project" value="TreeGrafter"/>
</dbReference>
<sequence>MHKAGLPAYGYSAPISTSRAQSHTVNSKNNAHKPCQRSASTTTETQDESPTPPFDAAAEARLLRALDLRVLPILWLLFLICFIDRSNIGNAKIAGMEKELDLKGQWYNVAVFTFNIGYLVAGVPLSVVVEKYGSRSLSVMMFCWDHLWHLAEGEVWLYSTLLVGNRRKDAHRGAVGENGEVGRVEGVGEKGAWFRYSL</sequence>
<evidence type="ECO:0000313" key="7">
    <source>
        <dbReference type="EMBL" id="KAF2448901.1"/>
    </source>
</evidence>
<evidence type="ECO:0000256" key="3">
    <source>
        <dbReference type="ARBA" id="ARBA00022692"/>
    </source>
</evidence>
<dbReference type="AlphaFoldDB" id="A0A9P4PU86"/>
<dbReference type="Gene3D" id="1.20.1250.20">
    <property type="entry name" value="MFS general substrate transporter like domains"/>
    <property type="match status" value="1"/>
</dbReference>
<gene>
    <name evidence="7" type="ORF">P171DRAFT_509247</name>
</gene>
<evidence type="ECO:0008006" key="9">
    <source>
        <dbReference type="Google" id="ProtNLM"/>
    </source>
</evidence>
<comment type="caution">
    <text evidence="7">The sequence shown here is derived from an EMBL/GenBank/DDBJ whole genome shotgun (WGS) entry which is preliminary data.</text>
</comment>
<comment type="subcellular location">
    <subcellularLocation>
        <location evidence="1">Membrane</location>
        <topology evidence="1">Multi-pass membrane protein</topology>
    </subcellularLocation>
</comment>
<evidence type="ECO:0000313" key="8">
    <source>
        <dbReference type="Proteomes" id="UP000799764"/>
    </source>
</evidence>
<dbReference type="PANTHER" id="PTHR43791:SF52">
    <property type="entry name" value="TRANSPORTER, PUTATIVE (AFU_ORTHOLOGUE AFUA_1G11820)-RELATED"/>
    <property type="match status" value="1"/>
</dbReference>
<dbReference type="InterPro" id="IPR036259">
    <property type="entry name" value="MFS_trans_sf"/>
</dbReference>
<dbReference type="EMBL" id="MU001495">
    <property type="protein sequence ID" value="KAF2448901.1"/>
    <property type="molecule type" value="Genomic_DNA"/>
</dbReference>
<dbReference type="SUPFAM" id="SSF103473">
    <property type="entry name" value="MFS general substrate transporter"/>
    <property type="match status" value="1"/>
</dbReference>
<keyword evidence="5" id="KW-0472">Membrane</keyword>
<keyword evidence="3" id="KW-0812">Transmembrane</keyword>
<name>A0A9P4PU86_9PLEO</name>
<dbReference type="GO" id="GO:0016020">
    <property type="term" value="C:membrane"/>
    <property type="evidence" value="ECO:0007669"/>
    <property type="project" value="UniProtKB-SubCell"/>
</dbReference>
<dbReference type="Proteomes" id="UP000799764">
    <property type="component" value="Unassembled WGS sequence"/>
</dbReference>
<evidence type="ECO:0000256" key="2">
    <source>
        <dbReference type="ARBA" id="ARBA00022448"/>
    </source>
</evidence>
<feature type="compositionally biased region" description="Polar residues" evidence="6">
    <location>
        <begin position="20"/>
        <end position="29"/>
    </location>
</feature>